<name>A0A0B7JXW5_BIOOC</name>
<dbReference type="AlphaFoldDB" id="A0A0B7JXW5"/>
<sequence length="94" mass="10257">MKGVWPETSCERVRLPRSSPGLIELSSNGIIQSDPAVTVCIELSASKPELHFETCLWDTASTFSEGTTGLTVIDPNAKAFISDPRFLENLSVFL</sequence>
<accession>A0A0B7JXW5</accession>
<organism evidence="1">
    <name type="scientific">Bionectria ochroleuca</name>
    <name type="common">Gliocladium roseum</name>
    <dbReference type="NCBI Taxonomy" id="29856"/>
    <lineage>
        <taxon>Eukaryota</taxon>
        <taxon>Fungi</taxon>
        <taxon>Dikarya</taxon>
        <taxon>Ascomycota</taxon>
        <taxon>Pezizomycotina</taxon>
        <taxon>Sordariomycetes</taxon>
        <taxon>Hypocreomycetidae</taxon>
        <taxon>Hypocreales</taxon>
        <taxon>Bionectriaceae</taxon>
        <taxon>Clonostachys</taxon>
    </lineage>
</organism>
<protein>
    <submittedName>
        <fullName evidence="1">Uncharacterized protein</fullName>
    </submittedName>
</protein>
<gene>
    <name evidence="1" type="ORF">BN869_000006005_1</name>
</gene>
<evidence type="ECO:0000313" key="1">
    <source>
        <dbReference type="EMBL" id="CEO49948.1"/>
    </source>
</evidence>
<dbReference type="EMBL" id="CDPU01000016">
    <property type="protein sequence ID" value="CEO49948.1"/>
    <property type="molecule type" value="Genomic_DNA"/>
</dbReference>
<proteinExistence type="predicted"/>
<reference evidence="1" key="1">
    <citation type="submission" date="2015-01" db="EMBL/GenBank/DDBJ databases">
        <authorList>
            <person name="Durling Mikael"/>
        </authorList>
    </citation>
    <scope>NUCLEOTIDE SEQUENCE</scope>
</reference>